<gene>
    <name evidence="2" type="ORF">DGAL_LOCUS4883</name>
</gene>
<name>A0A8J2RHL4_9CRUS</name>
<feature type="chain" id="PRO_5035164962" evidence="1">
    <location>
        <begin position="29"/>
        <end position="132"/>
    </location>
</feature>
<evidence type="ECO:0000313" key="2">
    <source>
        <dbReference type="EMBL" id="CAH0102474.1"/>
    </source>
</evidence>
<accession>A0A8J2RHL4</accession>
<comment type="caution">
    <text evidence="2">The sequence shown here is derived from an EMBL/GenBank/DDBJ whole genome shotgun (WGS) entry which is preliminary data.</text>
</comment>
<evidence type="ECO:0000313" key="3">
    <source>
        <dbReference type="Proteomes" id="UP000789390"/>
    </source>
</evidence>
<dbReference type="Proteomes" id="UP000789390">
    <property type="component" value="Unassembled WGS sequence"/>
</dbReference>
<sequence length="132" mass="14916">MRVRVQVQSITMNSIILLPLIVAATVMSAPLNQNTPANTYLMNTHYPAFNYPMRQYGFDDGESLFRQGSVPGIVIIAQELGAALSNFQLYYTVQKWNAILCLLDSSCPEVTLPPVPPFRQLQPQQQFQLREK</sequence>
<dbReference type="EMBL" id="CAKKLH010000083">
    <property type="protein sequence ID" value="CAH0102474.1"/>
    <property type="molecule type" value="Genomic_DNA"/>
</dbReference>
<feature type="signal peptide" evidence="1">
    <location>
        <begin position="1"/>
        <end position="28"/>
    </location>
</feature>
<keyword evidence="3" id="KW-1185">Reference proteome</keyword>
<proteinExistence type="predicted"/>
<evidence type="ECO:0000256" key="1">
    <source>
        <dbReference type="SAM" id="SignalP"/>
    </source>
</evidence>
<reference evidence="2" key="1">
    <citation type="submission" date="2021-11" db="EMBL/GenBank/DDBJ databases">
        <authorList>
            <person name="Schell T."/>
        </authorList>
    </citation>
    <scope>NUCLEOTIDE SEQUENCE</scope>
    <source>
        <strain evidence="2">M5</strain>
    </source>
</reference>
<organism evidence="2 3">
    <name type="scientific">Daphnia galeata</name>
    <dbReference type="NCBI Taxonomy" id="27404"/>
    <lineage>
        <taxon>Eukaryota</taxon>
        <taxon>Metazoa</taxon>
        <taxon>Ecdysozoa</taxon>
        <taxon>Arthropoda</taxon>
        <taxon>Crustacea</taxon>
        <taxon>Branchiopoda</taxon>
        <taxon>Diplostraca</taxon>
        <taxon>Cladocera</taxon>
        <taxon>Anomopoda</taxon>
        <taxon>Daphniidae</taxon>
        <taxon>Daphnia</taxon>
    </lineage>
</organism>
<keyword evidence="1" id="KW-0732">Signal</keyword>
<protein>
    <submittedName>
        <fullName evidence="2">Uncharacterized protein</fullName>
    </submittedName>
</protein>
<dbReference type="AlphaFoldDB" id="A0A8J2RHL4"/>